<dbReference type="Gene3D" id="1.10.1670.10">
    <property type="entry name" value="Helix-hairpin-Helix base-excision DNA repair enzymes (C-terminal)"/>
    <property type="match status" value="1"/>
</dbReference>
<keyword evidence="4" id="KW-0489">Methyltransferase</keyword>
<keyword evidence="9" id="KW-0805">Transcription regulation</keyword>
<dbReference type="CDD" id="cd00056">
    <property type="entry name" value="ENDO3c"/>
    <property type="match status" value="1"/>
</dbReference>
<keyword evidence="11" id="KW-0010">Activator</keyword>
<comment type="catalytic activity">
    <reaction evidence="1">
        <text>Hydrolysis of alkylated DNA, releasing 3-methyladenine, 3-methylguanine, 7-methylguanine and 7-methyladenine.</text>
        <dbReference type="EC" id="3.2.2.21"/>
    </reaction>
</comment>
<keyword evidence="13" id="KW-0234">DNA repair</keyword>
<dbReference type="SUPFAM" id="SSF55945">
    <property type="entry name" value="TATA-box binding protein-like"/>
    <property type="match status" value="1"/>
</dbReference>
<evidence type="ECO:0000256" key="14">
    <source>
        <dbReference type="SAM" id="MobiDB-lite"/>
    </source>
</evidence>
<reference evidence="16 17" key="1">
    <citation type="submission" date="2020-08" db="EMBL/GenBank/DDBJ databases">
        <title>Genomic Encyclopedia of Type Strains, Phase III (KMG-III): the genomes of soil and plant-associated and newly described type strains.</title>
        <authorList>
            <person name="Whitman W."/>
        </authorList>
    </citation>
    <scope>NUCLEOTIDE SEQUENCE [LARGE SCALE GENOMIC DNA]</scope>
    <source>
        <strain evidence="16 17">CECT 7247</strain>
    </source>
</reference>
<dbReference type="InterPro" id="IPR003265">
    <property type="entry name" value="HhH-GPD_domain"/>
</dbReference>
<keyword evidence="6" id="KW-0479">Metal-binding</keyword>
<dbReference type="InterPro" id="IPR035451">
    <property type="entry name" value="Ada-like_dom_sf"/>
</dbReference>
<dbReference type="Pfam" id="PF06029">
    <property type="entry name" value="AlkA_N"/>
    <property type="match status" value="1"/>
</dbReference>
<feature type="domain" description="HTH araC/xylS-type" evidence="15">
    <location>
        <begin position="92"/>
        <end position="190"/>
    </location>
</feature>
<dbReference type="SMART" id="SM00342">
    <property type="entry name" value="HTH_ARAC"/>
    <property type="match status" value="1"/>
</dbReference>
<dbReference type="EC" id="3.2.2.21" evidence="3"/>
<gene>
    <name evidence="16" type="ORF">FHS28_000343</name>
</gene>
<dbReference type="EMBL" id="JACHXO010000001">
    <property type="protein sequence ID" value="MBB3192978.1"/>
    <property type="molecule type" value="Genomic_DNA"/>
</dbReference>
<name>A0ABR6GLJ1_9BURK</name>
<keyword evidence="16" id="KW-0326">Glycosidase</keyword>
<dbReference type="Pfam" id="PF00730">
    <property type="entry name" value="HhH-GPD"/>
    <property type="match status" value="1"/>
</dbReference>
<dbReference type="Proteomes" id="UP000574369">
    <property type="component" value="Unassembled WGS sequence"/>
</dbReference>
<feature type="compositionally biased region" description="Low complexity" evidence="14">
    <location>
        <begin position="507"/>
        <end position="546"/>
    </location>
</feature>
<keyword evidence="12" id="KW-0804">Transcription</keyword>
<dbReference type="PANTHER" id="PTHR43003:SF13">
    <property type="entry name" value="DNA-3-METHYLADENINE GLYCOSYLASE 2"/>
    <property type="match status" value="1"/>
</dbReference>
<keyword evidence="10" id="KW-0238">DNA-binding</keyword>
<evidence type="ECO:0000256" key="6">
    <source>
        <dbReference type="ARBA" id="ARBA00022723"/>
    </source>
</evidence>
<evidence type="ECO:0000256" key="12">
    <source>
        <dbReference type="ARBA" id="ARBA00023163"/>
    </source>
</evidence>
<evidence type="ECO:0000256" key="3">
    <source>
        <dbReference type="ARBA" id="ARBA00012000"/>
    </source>
</evidence>
<evidence type="ECO:0000256" key="13">
    <source>
        <dbReference type="ARBA" id="ARBA00023204"/>
    </source>
</evidence>
<dbReference type="InterPro" id="IPR037046">
    <property type="entry name" value="AlkA_N_sf"/>
</dbReference>
<dbReference type="SUPFAM" id="SSF57884">
    <property type="entry name" value="Ada DNA repair protein, N-terminal domain (N-Ada 10)"/>
    <property type="match status" value="1"/>
</dbReference>
<keyword evidence="5" id="KW-0808">Transferase</keyword>
<dbReference type="Pfam" id="PF12833">
    <property type="entry name" value="HTH_18"/>
    <property type="match status" value="1"/>
</dbReference>
<evidence type="ECO:0000256" key="2">
    <source>
        <dbReference type="ARBA" id="ARBA00001947"/>
    </source>
</evidence>
<proteinExistence type="predicted"/>
<dbReference type="InterPro" id="IPR009057">
    <property type="entry name" value="Homeodomain-like_sf"/>
</dbReference>
<dbReference type="PROSITE" id="PS01124">
    <property type="entry name" value="HTH_ARAC_FAMILY_2"/>
    <property type="match status" value="1"/>
</dbReference>
<dbReference type="Gene3D" id="3.30.310.20">
    <property type="entry name" value="DNA-3-methyladenine glycosylase AlkA, N-terminal domain"/>
    <property type="match status" value="1"/>
</dbReference>
<keyword evidence="7" id="KW-0227">DNA damage</keyword>
<evidence type="ECO:0000256" key="1">
    <source>
        <dbReference type="ARBA" id="ARBA00000086"/>
    </source>
</evidence>
<keyword evidence="17" id="KW-1185">Reference proteome</keyword>
<evidence type="ECO:0000313" key="17">
    <source>
        <dbReference type="Proteomes" id="UP000574369"/>
    </source>
</evidence>
<dbReference type="Pfam" id="PF02805">
    <property type="entry name" value="Ada_Zn_binding"/>
    <property type="match status" value="1"/>
</dbReference>
<dbReference type="Gene3D" id="1.10.340.30">
    <property type="entry name" value="Hypothetical protein, domain 2"/>
    <property type="match status" value="1"/>
</dbReference>
<sequence length="557" mass="59750">MTSSLAPHHCYPALLARDARFDGQWFVAVKTTGIYCRPICRVRAPKMENCLFFSTASQAEAAQFRPCLKCRPELAPAARVWSSMDASEVLAREAARWLDECAPDQASLPALAAHLGVSERHVRRIFTTVHGVAPLQYLQTRRLLLAKQLLTDTRLPVSQVALAAGFASLRRFNAAFSEHYRLSPTALREGGARRRAAAEDETPALRLDLRPPLQTSALLQFLAARAVPGVESVDVEGLQVHRSVRLSSLSETASSDLVGWLSVQFPPDGAERPQVRVRMSASLWPQVAALLPRLRRWLDLDADPHAIASALGDTLGPGALGLRLPGTLDRFELAVRAVLGQQVTVAAARTLATRLVAAFGEPLPADLGAPAPVTHAFPSATRLAAASVYDIASLGMPGRRAQALIHLAAQWPRLAFAQGRGSIENAIAELAALPGLGPWTAHYMLMRGWSWPDAFLPGDVILRQRLESRTGGPMRPAALAAAAQVYAPYRSYAVLQLWREATALGRPPKAGAGATPPTGKPGTKPTGAEVDAKANPAAQNPPALQPSEHVPDLEGTL</sequence>
<dbReference type="InterPro" id="IPR051912">
    <property type="entry name" value="Alkylbase_DNA_Glycosylase/TA"/>
</dbReference>
<dbReference type="SMART" id="SM00478">
    <property type="entry name" value="ENDO3c"/>
    <property type="match status" value="1"/>
</dbReference>
<organism evidence="16 17">
    <name type="scientific">Roseateles terrae</name>
    <dbReference type="NCBI Taxonomy" id="431060"/>
    <lineage>
        <taxon>Bacteria</taxon>
        <taxon>Pseudomonadati</taxon>
        <taxon>Pseudomonadota</taxon>
        <taxon>Betaproteobacteria</taxon>
        <taxon>Burkholderiales</taxon>
        <taxon>Sphaerotilaceae</taxon>
        <taxon>Roseateles</taxon>
    </lineage>
</organism>
<keyword evidence="16" id="KW-0378">Hydrolase</keyword>
<keyword evidence="8" id="KW-0862">Zinc</keyword>
<evidence type="ECO:0000313" key="16">
    <source>
        <dbReference type="EMBL" id="MBB3192978.1"/>
    </source>
</evidence>
<dbReference type="PROSITE" id="PS00041">
    <property type="entry name" value="HTH_ARAC_FAMILY_1"/>
    <property type="match status" value="1"/>
</dbReference>
<evidence type="ECO:0000256" key="5">
    <source>
        <dbReference type="ARBA" id="ARBA00022679"/>
    </source>
</evidence>
<evidence type="ECO:0000256" key="4">
    <source>
        <dbReference type="ARBA" id="ARBA00022603"/>
    </source>
</evidence>
<dbReference type="Gene3D" id="1.10.10.60">
    <property type="entry name" value="Homeodomain-like"/>
    <property type="match status" value="1"/>
</dbReference>
<feature type="region of interest" description="Disordered" evidence="14">
    <location>
        <begin position="506"/>
        <end position="557"/>
    </location>
</feature>
<evidence type="ECO:0000256" key="10">
    <source>
        <dbReference type="ARBA" id="ARBA00023125"/>
    </source>
</evidence>
<dbReference type="InterPro" id="IPR018060">
    <property type="entry name" value="HTH_AraC"/>
</dbReference>
<evidence type="ECO:0000256" key="11">
    <source>
        <dbReference type="ARBA" id="ARBA00023159"/>
    </source>
</evidence>
<dbReference type="SUPFAM" id="SSF48150">
    <property type="entry name" value="DNA-glycosylase"/>
    <property type="match status" value="1"/>
</dbReference>
<dbReference type="InterPro" id="IPR018062">
    <property type="entry name" value="HTH_AraC-typ_CS"/>
</dbReference>
<protein>
    <recommendedName>
        <fullName evidence="3">DNA-3-methyladenine glycosylase II</fullName>
        <ecNumber evidence="3">3.2.2.21</ecNumber>
    </recommendedName>
</protein>
<dbReference type="InterPro" id="IPR023170">
    <property type="entry name" value="HhH_base_excis_C"/>
</dbReference>
<evidence type="ECO:0000256" key="8">
    <source>
        <dbReference type="ARBA" id="ARBA00022833"/>
    </source>
</evidence>
<comment type="cofactor">
    <cofactor evidence="2">
        <name>Zn(2+)</name>
        <dbReference type="ChEBI" id="CHEBI:29105"/>
    </cofactor>
</comment>
<dbReference type="InterPro" id="IPR011257">
    <property type="entry name" value="DNA_glycosylase"/>
</dbReference>
<evidence type="ECO:0000259" key="15">
    <source>
        <dbReference type="PROSITE" id="PS01124"/>
    </source>
</evidence>
<dbReference type="InterPro" id="IPR010316">
    <property type="entry name" value="AlkA_N"/>
</dbReference>
<dbReference type="InterPro" id="IPR004026">
    <property type="entry name" value="Ada_DNA_repair_Zn-bd"/>
</dbReference>
<comment type="caution">
    <text evidence="16">The sequence shown here is derived from an EMBL/GenBank/DDBJ whole genome shotgun (WGS) entry which is preliminary data.</text>
</comment>
<dbReference type="SUPFAM" id="SSF46689">
    <property type="entry name" value="Homeodomain-like"/>
    <property type="match status" value="2"/>
</dbReference>
<dbReference type="GO" id="GO:0003905">
    <property type="term" value="F:alkylbase DNA N-glycosylase activity"/>
    <property type="evidence" value="ECO:0007669"/>
    <property type="project" value="UniProtKB-EC"/>
</dbReference>
<dbReference type="PANTHER" id="PTHR43003">
    <property type="entry name" value="DNA-3-METHYLADENINE GLYCOSYLASE"/>
    <property type="match status" value="1"/>
</dbReference>
<dbReference type="RefSeq" id="WP_246409405.1">
    <property type="nucleotide sequence ID" value="NZ_JACHXO010000001.1"/>
</dbReference>
<dbReference type="Gene3D" id="3.40.10.10">
    <property type="entry name" value="DNA Methylphosphotriester Repair Domain"/>
    <property type="match status" value="1"/>
</dbReference>
<dbReference type="SMART" id="SM01009">
    <property type="entry name" value="AlkA_N"/>
    <property type="match status" value="1"/>
</dbReference>
<accession>A0ABR6GLJ1</accession>
<evidence type="ECO:0000256" key="7">
    <source>
        <dbReference type="ARBA" id="ARBA00022763"/>
    </source>
</evidence>
<evidence type="ECO:0000256" key="9">
    <source>
        <dbReference type="ARBA" id="ARBA00023015"/>
    </source>
</evidence>